<evidence type="ECO:0000256" key="1">
    <source>
        <dbReference type="SAM" id="MobiDB-lite"/>
    </source>
</evidence>
<evidence type="ECO:0000313" key="5">
    <source>
        <dbReference type="Proteomes" id="UP001652409"/>
    </source>
</evidence>
<evidence type="ECO:0000313" key="4">
    <source>
        <dbReference type="EMBL" id="MCU6766231.1"/>
    </source>
</evidence>
<feature type="region of interest" description="Disordered" evidence="1">
    <location>
        <begin position="41"/>
        <end position="92"/>
    </location>
</feature>
<dbReference type="RefSeq" id="WP_262582940.1">
    <property type="nucleotide sequence ID" value="NZ_JAOQJL010000026.1"/>
</dbReference>
<feature type="region of interest" description="Disordered" evidence="1">
    <location>
        <begin position="104"/>
        <end position="125"/>
    </location>
</feature>
<keyword evidence="2" id="KW-0732">Signal</keyword>
<gene>
    <name evidence="4" type="ORF">OCV61_12530</name>
</gene>
<feature type="chain" id="PRO_5046310866" evidence="2">
    <location>
        <begin position="31"/>
        <end position="1750"/>
    </location>
</feature>
<proteinExistence type="predicted"/>
<accession>A0ABT2TX68</accession>
<comment type="caution">
    <text evidence="4">The sequence shown here is derived from an EMBL/GenBank/DDBJ whole genome shotgun (WGS) entry which is preliminary data.</text>
</comment>
<feature type="domain" description="BIG2" evidence="3">
    <location>
        <begin position="1672"/>
        <end position="1745"/>
    </location>
</feature>
<feature type="signal peptide" evidence="2">
    <location>
        <begin position="1"/>
        <end position="30"/>
    </location>
</feature>
<reference evidence="4 5" key="1">
    <citation type="journal article" date="2021" name="ISME Commun">
        <title>Automated analysis of genomic sequences facilitates high-throughput and comprehensive description of bacteria.</title>
        <authorList>
            <person name="Hitch T.C.A."/>
        </authorList>
    </citation>
    <scope>NUCLEOTIDE SEQUENCE [LARGE SCALE GENOMIC DNA]</scope>
    <source>
        <strain evidence="4 5">Sanger_23</strain>
    </source>
</reference>
<name>A0ABT2TX68_9FIRM</name>
<sequence>MRHKDVWKRLGAWTLAFSMVAGSCPSMALAEEADQQIVDVEEFSDQEQAGEVSQAEEMPSGETSVEDVEDVPEDSFTAAPADESTEEPAEFTCEEVEDVDLLSDNAGDSVEGENPAEGEEPDDGGFVHYELYTEYASGDWHMFPGSEMKIFTSVSEWYDDNEGDGGDGEVINLAETEPDVDTGNGDEENAIEYELELYNGLKDGTAYDSSLIDVTINPKDNSLLVKAKEGADGGTDICIQAVTGTGEEKRTLATNQVWVEVRSAYDVLAPQKLLDDNSELCAGKQLDLSGLQVLHYIVGAEVPQVREDVRFRLVEPDENMWYVKKNVSEGATDFPVLYRKTADDADIYIVAEAKNDAGEWKEICGREYSFDCLDYDMYFENLRGDDDGNYTFVYDNEENYCVKFGVYKLGCNGEYYYVRWSVGKIQEDTEKDSFIPYIGTDETAFWMSEGNMLYINGARFAKAYQELEEGWHFVIRTEVVGYIPGASDEPQCEFVLYTDEAGLDLAESWYEYHFENDYRSVLVDQNIWINKEGESYVEDKDHIGGEPINFQITGVELEGNDDIFEVTEHEGGWNLNANRPGQVKAFISYTDISGATQVHETEFYVEKDMYNLDAVYPNDNNSMLPGTAMDLPVTLHHEWRHSDQEMGGEDIEDFSLELIENENGELIDYDFLKDVSFIQKDGKTYIHVESTDSENQGETSIRVRASIKNEQDELVPVAENEFYFEVCDEYDFVSVAEEVPNIPVGGTLDLNSLGISTQHVKGDQVTTREDVEYTWEVDWNLWSAKSPVGRIFPWFTRIGTDGTNVTVIANIRNEDGQLEEIGRRNFWFDELDYSVWFENLREEGGTYVFNNEEDYVLQLNTENLADKKDKEEALYRIGWEVGTRSENDGDQLGTIDAGFWKVDAEDTSKLHVNGKVLAEVQKNLQDGQWIEIRVYVGAGAPGTDGIKVFEQRAGIYSRDAIEDYQYPSYGTQMFKGNRFWLSKDFNCYVENSEYPSGEPVPCKIKGIKIESLEDDLEPSVSYEEKDDGYLFTGDKYGGTSVTVTYDDIHGDKQTHTFDIWVHDTIYSVEAEFETGWQMLKGESQKISFKVYKEVQGEDGNTEKTEVPSNEYYIEMDGGVPGNLASIEMGENKAVVQATKSEDEGQFGVGFRAVSRATHFDDVDQKDYPDWDAYTDINISVRNLHYNVQLEGWDDNGDIGNKVGSVVDLNQYNPTVEYAGIDPETGEKFTGTLDNKNVRWRVEYDREKWERTPATAEQDIPALVRISGTETQIVLVAQELHTDRYGNEFWEDVAEEEIHFDRILNKDRDVTISELRDPEFSNSWIYNNEICMLNIKIRMPETAPTDQLPEIIWSLYGYRGDEKIMIPGDNYAVSEDGTMLTLYGAKLWEIYQELGMPGALWAQVEVKMGDKLIGVDEAAVFVRQSEEACDHQWKDETVTNPTCGVDGSSVQRCEICGDTRAQVLPATGAHIWGEWTVTKAATCTVAGVKEAKCAVCSATKTEAIPATGAHTWGQWVVTKAATCTEAGVKEAKCAVCGGTKTEVIPATGVHTWGQWTVTKEATYVDAGEQTRACSVCGAAEKAQTEPYVLPIKRNQKVSLVIPLASKDSIKSVASSNKKIVAVKKLKKNTIQLKASKKSTGKVVITIVTAKKQKKTIQVNVQKGSVAAWSLTGVPEKVTLKLKPQKKKVYQLKPVVTPVTCKTKVTYSSSNKKVATVSKTGKITAKKAGTAVITVKVGKKISAKCIVTVKKK</sequence>
<dbReference type="EMBL" id="JAOQJL010000026">
    <property type="protein sequence ID" value="MCU6766231.1"/>
    <property type="molecule type" value="Genomic_DNA"/>
</dbReference>
<keyword evidence="5" id="KW-1185">Reference proteome</keyword>
<feature type="compositionally biased region" description="Acidic residues" evidence="1">
    <location>
        <begin position="64"/>
        <end position="73"/>
    </location>
</feature>
<evidence type="ECO:0000256" key="2">
    <source>
        <dbReference type="SAM" id="SignalP"/>
    </source>
</evidence>
<dbReference type="SUPFAM" id="SSF49373">
    <property type="entry name" value="Invasin/intimin cell-adhesion fragments"/>
    <property type="match status" value="1"/>
</dbReference>
<organism evidence="4 5">
    <name type="scientific">Blautia ammoniilytica</name>
    <dbReference type="NCBI Taxonomy" id="2981782"/>
    <lineage>
        <taxon>Bacteria</taxon>
        <taxon>Bacillati</taxon>
        <taxon>Bacillota</taxon>
        <taxon>Clostridia</taxon>
        <taxon>Lachnospirales</taxon>
        <taxon>Lachnospiraceae</taxon>
        <taxon>Blautia</taxon>
    </lineage>
</organism>
<feature type="compositionally biased region" description="Acidic residues" evidence="1">
    <location>
        <begin position="110"/>
        <end position="123"/>
    </location>
</feature>
<dbReference type="InterPro" id="IPR003343">
    <property type="entry name" value="Big_2"/>
</dbReference>
<dbReference type="Gene3D" id="2.60.40.1080">
    <property type="match status" value="1"/>
</dbReference>
<dbReference type="InterPro" id="IPR008964">
    <property type="entry name" value="Invasin/intimin_cell_adhesion"/>
</dbReference>
<dbReference type="SMART" id="SM00635">
    <property type="entry name" value="BID_2"/>
    <property type="match status" value="1"/>
</dbReference>
<protein>
    <submittedName>
        <fullName evidence="4">Ig-like domain-containing protein</fullName>
    </submittedName>
</protein>
<evidence type="ECO:0000259" key="3">
    <source>
        <dbReference type="SMART" id="SM00635"/>
    </source>
</evidence>
<feature type="compositionally biased region" description="Acidic residues" evidence="1">
    <location>
        <begin position="83"/>
        <end position="92"/>
    </location>
</feature>
<dbReference type="Proteomes" id="UP001652409">
    <property type="component" value="Unassembled WGS sequence"/>
</dbReference>
<dbReference type="Pfam" id="PF02368">
    <property type="entry name" value="Big_2"/>
    <property type="match status" value="1"/>
</dbReference>
<dbReference type="PROSITE" id="PS51257">
    <property type="entry name" value="PROKAR_LIPOPROTEIN"/>
    <property type="match status" value="1"/>
</dbReference>